<evidence type="ECO:0000313" key="2">
    <source>
        <dbReference type="EMBL" id="MED6234348.1"/>
    </source>
</evidence>
<accession>A0ABU7A8P4</accession>
<sequence>MVEEPPTLDEVISVATRIDNRIRERRARAERSYFHPQLRSNSPSVVKASSQQSATEPEPILLGGTHLSFEESRRVSRQCFYCGSTDHFVATCPACPGLLKDRVHRL</sequence>
<comment type="caution">
    <text evidence="2">The sequence shown here is derived from an EMBL/GenBank/DDBJ whole genome shotgun (WGS) entry which is preliminary data.</text>
</comment>
<feature type="region of interest" description="Disordered" evidence="1">
    <location>
        <begin position="29"/>
        <end position="62"/>
    </location>
</feature>
<dbReference type="InterPro" id="IPR036875">
    <property type="entry name" value="Znf_CCHC_sf"/>
</dbReference>
<dbReference type="EMBL" id="JAHUTI010006727">
    <property type="protein sequence ID" value="MED6234348.1"/>
    <property type="molecule type" value="Genomic_DNA"/>
</dbReference>
<reference evidence="2 3" key="1">
    <citation type="submission" date="2021-07" db="EMBL/GenBank/DDBJ databases">
        <authorList>
            <person name="Palmer J.M."/>
        </authorList>
    </citation>
    <scope>NUCLEOTIDE SEQUENCE [LARGE SCALE GENOMIC DNA]</scope>
    <source>
        <strain evidence="2 3">AT_MEX2019</strain>
        <tissue evidence="2">Muscle</tissue>
    </source>
</reference>
<feature type="compositionally biased region" description="Polar residues" evidence="1">
    <location>
        <begin position="38"/>
        <end position="55"/>
    </location>
</feature>
<organism evidence="2 3">
    <name type="scientific">Ataeniobius toweri</name>
    <dbReference type="NCBI Taxonomy" id="208326"/>
    <lineage>
        <taxon>Eukaryota</taxon>
        <taxon>Metazoa</taxon>
        <taxon>Chordata</taxon>
        <taxon>Craniata</taxon>
        <taxon>Vertebrata</taxon>
        <taxon>Euteleostomi</taxon>
        <taxon>Actinopterygii</taxon>
        <taxon>Neopterygii</taxon>
        <taxon>Teleostei</taxon>
        <taxon>Neoteleostei</taxon>
        <taxon>Acanthomorphata</taxon>
        <taxon>Ovalentaria</taxon>
        <taxon>Atherinomorphae</taxon>
        <taxon>Cyprinodontiformes</taxon>
        <taxon>Goodeidae</taxon>
        <taxon>Ataeniobius</taxon>
    </lineage>
</organism>
<gene>
    <name evidence="2" type="ORF">ATANTOWER_027517</name>
</gene>
<name>A0ABU7A8P4_9TELE</name>
<evidence type="ECO:0000256" key="1">
    <source>
        <dbReference type="SAM" id="MobiDB-lite"/>
    </source>
</evidence>
<proteinExistence type="predicted"/>
<keyword evidence="3" id="KW-1185">Reference proteome</keyword>
<evidence type="ECO:0008006" key="4">
    <source>
        <dbReference type="Google" id="ProtNLM"/>
    </source>
</evidence>
<protein>
    <recommendedName>
        <fullName evidence="4">CCHC-type domain-containing protein</fullName>
    </recommendedName>
</protein>
<dbReference type="Proteomes" id="UP001345963">
    <property type="component" value="Unassembled WGS sequence"/>
</dbReference>
<dbReference type="SUPFAM" id="SSF57756">
    <property type="entry name" value="Retrovirus zinc finger-like domains"/>
    <property type="match status" value="1"/>
</dbReference>
<evidence type="ECO:0000313" key="3">
    <source>
        <dbReference type="Proteomes" id="UP001345963"/>
    </source>
</evidence>